<dbReference type="SUPFAM" id="SSF48498">
    <property type="entry name" value="Tetracyclin repressor-like, C-terminal domain"/>
    <property type="match status" value="1"/>
</dbReference>
<organism evidence="4 5">
    <name type="scientific">Paraconexibacter antarcticus</name>
    <dbReference type="NCBI Taxonomy" id="2949664"/>
    <lineage>
        <taxon>Bacteria</taxon>
        <taxon>Bacillati</taxon>
        <taxon>Actinomycetota</taxon>
        <taxon>Thermoleophilia</taxon>
        <taxon>Solirubrobacterales</taxon>
        <taxon>Paraconexibacteraceae</taxon>
        <taxon>Paraconexibacter</taxon>
    </lineage>
</organism>
<sequence length="210" mass="22964">MAEPPPTPAPRRQRRGRERRDAIIAATLVILEAEGLEGITHRRVADAAGVPLAATTYYFASKDDLMQAAMGRLIEREATVFRGIADAVTSAGAMTVDEGVEALVEYHRYLLRERRPAMFAEFELYLRIARTAPGTQELRGWPQAFREVAEAALEALGAAEPRRDGQALVALIHGLILHALTAPDPARFTDEVMTPVLHAWFTQVLAGAVA</sequence>
<gene>
    <name evidence="4" type="ORF">NBH00_23345</name>
</gene>
<dbReference type="Pfam" id="PF17940">
    <property type="entry name" value="TetR_C_31"/>
    <property type="match status" value="1"/>
</dbReference>
<evidence type="ECO:0000313" key="5">
    <source>
        <dbReference type="Proteomes" id="UP001056035"/>
    </source>
</evidence>
<dbReference type="SUPFAM" id="SSF46689">
    <property type="entry name" value="Homeodomain-like"/>
    <property type="match status" value="1"/>
</dbReference>
<evidence type="ECO:0000313" key="4">
    <source>
        <dbReference type="EMBL" id="UTI64262.1"/>
    </source>
</evidence>
<dbReference type="InterPro" id="IPR009057">
    <property type="entry name" value="Homeodomain-like_sf"/>
</dbReference>
<evidence type="ECO:0000256" key="1">
    <source>
        <dbReference type="ARBA" id="ARBA00023125"/>
    </source>
</evidence>
<feature type="DNA-binding region" description="H-T-H motif" evidence="2">
    <location>
        <begin position="40"/>
        <end position="59"/>
    </location>
</feature>
<keyword evidence="1 2" id="KW-0238">DNA-binding</keyword>
<dbReference type="InterPro" id="IPR050109">
    <property type="entry name" value="HTH-type_TetR-like_transc_reg"/>
</dbReference>
<reference evidence="4 5" key="1">
    <citation type="submission" date="2022-06" db="EMBL/GenBank/DDBJ databases">
        <title>Paraconexibacter antarcticus.</title>
        <authorList>
            <person name="Kim C.S."/>
        </authorList>
    </citation>
    <scope>NUCLEOTIDE SEQUENCE [LARGE SCALE GENOMIC DNA]</scope>
    <source>
        <strain evidence="4 5">02-257</strain>
    </source>
</reference>
<feature type="domain" description="HTH tetR-type" evidence="3">
    <location>
        <begin position="17"/>
        <end position="77"/>
    </location>
</feature>
<accession>A0ABY5DTX6</accession>
<dbReference type="RefSeq" id="WP_254570972.1">
    <property type="nucleotide sequence ID" value="NZ_CP098502.1"/>
</dbReference>
<dbReference type="PANTHER" id="PTHR30055">
    <property type="entry name" value="HTH-TYPE TRANSCRIPTIONAL REGULATOR RUTR"/>
    <property type="match status" value="1"/>
</dbReference>
<dbReference type="Proteomes" id="UP001056035">
    <property type="component" value="Chromosome"/>
</dbReference>
<dbReference type="InterPro" id="IPR041583">
    <property type="entry name" value="TetR_C_31"/>
</dbReference>
<protein>
    <submittedName>
        <fullName evidence="4">TetR family transcriptional regulator</fullName>
    </submittedName>
</protein>
<name>A0ABY5DTX6_9ACTN</name>
<proteinExistence type="predicted"/>
<evidence type="ECO:0000256" key="2">
    <source>
        <dbReference type="PROSITE-ProRule" id="PRU00335"/>
    </source>
</evidence>
<dbReference type="Gene3D" id="1.10.357.10">
    <property type="entry name" value="Tetracycline Repressor, domain 2"/>
    <property type="match status" value="1"/>
</dbReference>
<dbReference type="InterPro" id="IPR001647">
    <property type="entry name" value="HTH_TetR"/>
</dbReference>
<dbReference type="InterPro" id="IPR036271">
    <property type="entry name" value="Tet_transcr_reg_TetR-rel_C_sf"/>
</dbReference>
<keyword evidence="5" id="KW-1185">Reference proteome</keyword>
<dbReference type="PROSITE" id="PS50977">
    <property type="entry name" value="HTH_TETR_2"/>
    <property type="match status" value="1"/>
</dbReference>
<dbReference type="EMBL" id="CP098502">
    <property type="protein sequence ID" value="UTI64262.1"/>
    <property type="molecule type" value="Genomic_DNA"/>
</dbReference>
<dbReference type="PANTHER" id="PTHR30055:SF231">
    <property type="entry name" value="TRANSCRIPTIONAL REGULATORY PROTEIN (PROBABLY DEOR-FAMILY)-RELATED"/>
    <property type="match status" value="1"/>
</dbReference>
<dbReference type="Pfam" id="PF00440">
    <property type="entry name" value="TetR_N"/>
    <property type="match status" value="1"/>
</dbReference>
<evidence type="ECO:0000259" key="3">
    <source>
        <dbReference type="PROSITE" id="PS50977"/>
    </source>
</evidence>